<dbReference type="Gene3D" id="3.20.20.80">
    <property type="entry name" value="Glycosidases"/>
    <property type="match status" value="1"/>
</dbReference>
<dbReference type="Proteomes" id="UP000236447">
    <property type="component" value="Chromosome"/>
</dbReference>
<evidence type="ECO:0000259" key="3">
    <source>
        <dbReference type="Pfam" id="PF13550"/>
    </source>
</evidence>
<dbReference type="InterPro" id="IPR025195">
    <property type="entry name" value="GTA_TIM_dom"/>
</dbReference>
<dbReference type="Pfam" id="PF13550">
    <property type="entry name" value="Phage-tail_3"/>
    <property type="match status" value="1"/>
</dbReference>
<feature type="region of interest" description="Disordered" evidence="1">
    <location>
        <begin position="954"/>
        <end position="973"/>
    </location>
</feature>
<dbReference type="Pfam" id="PF23666">
    <property type="entry name" value="Rcc01698_C"/>
    <property type="match status" value="1"/>
</dbReference>
<gene>
    <name evidence="5" type="ORF">PhaeoP88_01827</name>
</gene>
<feature type="compositionally biased region" description="Low complexity" evidence="1">
    <location>
        <begin position="954"/>
        <end position="967"/>
    </location>
</feature>
<name>A0A2I7K9B5_9RHOB</name>
<dbReference type="Pfam" id="PF13547">
    <property type="entry name" value="GTA_TIM"/>
    <property type="match status" value="1"/>
</dbReference>
<evidence type="ECO:0000259" key="4">
    <source>
        <dbReference type="Pfam" id="PF23666"/>
    </source>
</evidence>
<feature type="domain" description="Rcc01698-like C-terminal" evidence="4">
    <location>
        <begin position="1076"/>
        <end position="1175"/>
    </location>
</feature>
<sequence length="1330" mass="143649">MATILLSAAGAALGGSVGGAVAGLSSVAIGRALGATVGRAIDSRLLGAGSEPVETGRVERFRLTHASDGQPIAQVYGRMRVGGQVIWASEFRETSTTSGGGGKGGGPRQPKVTSYSYDVSLAVAVCAGEVASIGRVWADGEEVAPKDLNMTVYRGTMDQLPDPVIEAVEGAGEVPAYRGTAYVVMENLALERFGNRVPQFSFEVLRAEQPASSTYDLDLPQLVQGVALMPGTGEYALASTPVHYDHGPGQAKPANSHSPSGETDLVTSLTTLGEELPACGAASLIVSWFGNDLRCGACTVKPKVERQHIEGANMPWSVAGLTRTEAELIARQEDRPIYGGTPTDASVIEAIRAMQAQGKRVMFYPFILMDQMAGNDLPDPWSGADSQAHLPWRGRITLSVAPGQPGSPDGTPAARNQVQQFFGAVSAADFTVADGSATYSGAPDDWGLRRFILHNAALCAAAGGVQSFCISSEMRGLTQIRDDAGFPAVTELRALTQEVRQILGPDTKIGYAADWSEYWGYQSPEGNRYFHLDPLWADEQIDFIGIDNYMPLSDWREGEDHLDAKAGAPNIYDQTYLRANIEGGEGYDWYYHSPEAEAAQIRTPITDGAYDEPWIWRYKDLRSWWSKPHHDRINGQRAALPTAWEPQSKPIWFTELGCAAIDKGTNQPNKFLDPKSSESKLPKFSDGQRDDMMQLAYLRALLGYWQEEGKNPVSEVYDGPMLDMSNAYVWAWDARPFPTFPNAVEVWSDGENYLRGHWLNGRVGQRTLASVLEEICAASGVAAIDVSDLPALVRGYAISDVGEARAALQPLLLRHGVDAIERDGLLRFRLRNGRQDAALDLAKLVEGQELDGVLEQTRAPEAELAGRMRLRFVEWGGRHDLRGEEAVLPDEATHAVSDNELPMALTRAEGRQVVERWLSEARMARDTLRLELPPSAMALGAGDVIRLPLAGAEAGPEVGPEVGSEAGPEGGSGAQARYRIDRVEQGAAQLIEAVRIEPENYHPAPVPEELPGVTAFAAPVPVLPLFMDLPLIGGDEVPHAPHLAVTAQPWPGSVAMYGAQSDADYVLEEVLAAASTIAITNTVLPAGALGRWERGADLEVDMITGQFQSRDRAAVLNGANLVAIGDGSPGNWELLQFAKAELIAPGRYLLRDRLRGQQGSDARMPVAWPKGSYVVALDGTPQQITLAANQRGLSRHYRIGTARRPYDDPSYVHLEAAFAGEGLRPYAPVHLRQKGVLGSGAVGLDWIRRSRIDGDRWDLAEIPLGEDLERYRLRVLRGSDVLREELLDSPGWSYPVAAQTADAVAPGDRVEVAQVSARYGAGAATALRLV</sequence>
<dbReference type="CDD" id="cd19607">
    <property type="entry name" value="GTA_TIM-barrel-like"/>
    <property type="match status" value="1"/>
</dbReference>
<feature type="domain" description="GTA TIM-barrel-like" evidence="2">
    <location>
        <begin position="446"/>
        <end position="741"/>
    </location>
</feature>
<reference evidence="5 6" key="1">
    <citation type="journal article" date="2017" name="Front. Microbiol.">
        <title>Phaeobacter piscinae sp. nov., a species of the Roseobacter group and potential aquaculture probiont.</title>
        <authorList>
            <person name="Sonnenschein E.C."/>
            <person name="Phippen C.B.W."/>
            <person name="Nielsen K.F."/>
            <person name="Mateiu R.V."/>
            <person name="Melchiorsen J."/>
            <person name="Gram L."/>
            <person name="Overmann J."/>
            <person name="Freese H.M."/>
        </authorList>
    </citation>
    <scope>NUCLEOTIDE SEQUENCE [LARGE SCALE GENOMIC DNA]</scope>
    <source>
        <strain evidence="5 6">P88</strain>
    </source>
</reference>
<protein>
    <submittedName>
        <fullName evidence="5">Putative gene transfer agent protein</fullName>
    </submittedName>
</protein>
<accession>A0A2I7K9B5</accession>
<dbReference type="InterPro" id="IPR056490">
    <property type="entry name" value="Rcc01698_C"/>
</dbReference>
<dbReference type="EMBL" id="CP010725">
    <property type="protein sequence ID" value="AUQ99198.1"/>
    <property type="molecule type" value="Genomic_DNA"/>
</dbReference>
<evidence type="ECO:0000256" key="1">
    <source>
        <dbReference type="SAM" id="MobiDB-lite"/>
    </source>
</evidence>
<organism evidence="5 6">
    <name type="scientific">Phaeobacter inhibens</name>
    <dbReference type="NCBI Taxonomy" id="221822"/>
    <lineage>
        <taxon>Bacteria</taxon>
        <taxon>Pseudomonadati</taxon>
        <taxon>Pseudomonadota</taxon>
        <taxon>Alphaproteobacteria</taxon>
        <taxon>Rhodobacterales</taxon>
        <taxon>Roseobacteraceae</taxon>
        <taxon>Phaeobacter</taxon>
    </lineage>
</organism>
<proteinExistence type="predicted"/>
<reference evidence="5 6" key="2">
    <citation type="journal article" date="2017" name="Genome Biol. Evol.">
        <title>Trajectories and Drivers of Genome Evolution in Surface-Associated Marine Phaeobacter.</title>
        <authorList>
            <person name="Freese H.M."/>
            <person name="Sikorski J."/>
            <person name="Bunk B."/>
            <person name="Scheuner C."/>
            <person name="Meier-Kolthoff J.P."/>
            <person name="Sproer C."/>
            <person name="Gram L."/>
            <person name="Overmann J."/>
        </authorList>
    </citation>
    <scope>NUCLEOTIDE SEQUENCE [LARGE SCALE GENOMIC DNA]</scope>
    <source>
        <strain evidence="5 6">P88</strain>
    </source>
</reference>
<dbReference type="RefSeq" id="WP_102883518.1">
    <property type="nucleotide sequence ID" value="NZ_CP010725.1"/>
</dbReference>
<dbReference type="SUPFAM" id="SSF51445">
    <property type="entry name" value="(Trans)glycosidases"/>
    <property type="match status" value="1"/>
</dbReference>
<dbReference type="InterPro" id="IPR032876">
    <property type="entry name" value="J_dom"/>
</dbReference>
<dbReference type="InterPro" id="IPR017853">
    <property type="entry name" value="GH"/>
</dbReference>
<evidence type="ECO:0000313" key="6">
    <source>
        <dbReference type="Proteomes" id="UP000236447"/>
    </source>
</evidence>
<feature type="domain" description="Tip attachment protein J" evidence="3">
    <location>
        <begin position="802"/>
        <end position="951"/>
    </location>
</feature>
<evidence type="ECO:0000259" key="2">
    <source>
        <dbReference type="Pfam" id="PF13547"/>
    </source>
</evidence>
<evidence type="ECO:0000313" key="5">
    <source>
        <dbReference type="EMBL" id="AUQ99198.1"/>
    </source>
</evidence>